<evidence type="ECO:0000313" key="3">
    <source>
        <dbReference type="Proteomes" id="UP000053105"/>
    </source>
</evidence>
<dbReference type="Proteomes" id="UP000053105">
    <property type="component" value="Unassembled WGS sequence"/>
</dbReference>
<sequence>MHNGTPPSKQTTHKDTHHSNPVQWWDNECNQALHQRVGESLCVLSDLSLQLCGLCCHKTSAVWLSYYLSTADKALDRGLKHGINFPEHVRNTGPQDHPKRQRASALRTPPWARDLPKSKEREPRERPCFPSASDEISYEETIADRPRSNIAENYRRGSHSRKNDCSISAWSRGFSAGHKSQSTKLSVSVAHFYLPTEVIAWMTVQYPLGGYEQLIMWCVCFEDCRVRSACEEWRTEQRSVGKNRGA</sequence>
<dbReference type="STRING" id="166423.A0A0M8ZR34"/>
<organism evidence="2 3">
    <name type="scientific">Melipona quadrifasciata</name>
    <dbReference type="NCBI Taxonomy" id="166423"/>
    <lineage>
        <taxon>Eukaryota</taxon>
        <taxon>Metazoa</taxon>
        <taxon>Ecdysozoa</taxon>
        <taxon>Arthropoda</taxon>
        <taxon>Hexapoda</taxon>
        <taxon>Insecta</taxon>
        <taxon>Pterygota</taxon>
        <taxon>Neoptera</taxon>
        <taxon>Endopterygota</taxon>
        <taxon>Hymenoptera</taxon>
        <taxon>Apocrita</taxon>
        <taxon>Aculeata</taxon>
        <taxon>Apoidea</taxon>
        <taxon>Anthophila</taxon>
        <taxon>Apidae</taxon>
        <taxon>Melipona</taxon>
    </lineage>
</organism>
<accession>A0A0M8ZR34</accession>
<evidence type="ECO:0000256" key="1">
    <source>
        <dbReference type="SAM" id="MobiDB-lite"/>
    </source>
</evidence>
<protein>
    <submittedName>
        <fullName evidence="2">Uncharacterized protein</fullName>
    </submittedName>
</protein>
<evidence type="ECO:0000313" key="2">
    <source>
        <dbReference type="EMBL" id="KOX67913.1"/>
    </source>
</evidence>
<feature type="compositionally biased region" description="Basic and acidic residues" evidence="1">
    <location>
        <begin position="114"/>
        <end position="127"/>
    </location>
</feature>
<feature type="region of interest" description="Disordered" evidence="1">
    <location>
        <begin position="87"/>
        <end position="132"/>
    </location>
</feature>
<name>A0A0M8ZR34_9HYME</name>
<dbReference type="AlphaFoldDB" id="A0A0M8ZR34"/>
<proteinExistence type="predicted"/>
<keyword evidence="3" id="KW-1185">Reference proteome</keyword>
<gene>
    <name evidence="2" type="ORF">WN51_08150</name>
</gene>
<dbReference type="EMBL" id="KQ435966">
    <property type="protein sequence ID" value="KOX67913.1"/>
    <property type="molecule type" value="Genomic_DNA"/>
</dbReference>
<reference evidence="2 3" key="1">
    <citation type="submission" date="2015-07" db="EMBL/GenBank/DDBJ databases">
        <title>The genome of Melipona quadrifasciata.</title>
        <authorList>
            <person name="Pan H."/>
            <person name="Kapheim K."/>
        </authorList>
    </citation>
    <scope>NUCLEOTIDE SEQUENCE [LARGE SCALE GENOMIC DNA]</scope>
    <source>
        <strain evidence="2">0111107301</strain>
        <tissue evidence="2">Whole body</tissue>
    </source>
</reference>